<dbReference type="EMBL" id="JAGMWT010000005">
    <property type="protein sequence ID" value="KAH7128715.1"/>
    <property type="molecule type" value="Genomic_DNA"/>
</dbReference>
<feature type="domain" description="Heterokaryon incompatibility" evidence="1">
    <location>
        <begin position="52"/>
        <end position="159"/>
    </location>
</feature>
<evidence type="ECO:0000313" key="2">
    <source>
        <dbReference type="EMBL" id="KAH7128715.1"/>
    </source>
</evidence>
<evidence type="ECO:0000259" key="1">
    <source>
        <dbReference type="Pfam" id="PF06985"/>
    </source>
</evidence>
<proteinExistence type="predicted"/>
<organism evidence="2 3">
    <name type="scientific">Dendryphion nanum</name>
    <dbReference type="NCBI Taxonomy" id="256645"/>
    <lineage>
        <taxon>Eukaryota</taxon>
        <taxon>Fungi</taxon>
        <taxon>Dikarya</taxon>
        <taxon>Ascomycota</taxon>
        <taxon>Pezizomycotina</taxon>
        <taxon>Dothideomycetes</taxon>
        <taxon>Pleosporomycetidae</taxon>
        <taxon>Pleosporales</taxon>
        <taxon>Torulaceae</taxon>
        <taxon>Dendryphion</taxon>
    </lineage>
</organism>
<dbReference type="AlphaFoldDB" id="A0A9P9DYF3"/>
<evidence type="ECO:0000313" key="3">
    <source>
        <dbReference type="Proteomes" id="UP000700596"/>
    </source>
</evidence>
<dbReference type="Pfam" id="PF06985">
    <property type="entry name" value="HET"/>
    <property type="match status" value="1"/>
</dbReference>
<dbReference type="Proteomes" id="UP000700596">
    <property type="component" value="Unassembled WGS sequence"/>
</dbReference>
<sequence>RQCLTGHERRKQSESARALDILPSRLLQIKSPSPEKIRLLENPRPGTDASRYATVSHCWDSPTSHTIQLTSKSASRLQQRIDISDLGQIFQDVILAAQYLGIGYIWIDYLCIIQYSQDDWLKESTLMSTVHRNSTINIAKMFATDGRVSCFPPRDCSQRDRAWC</sequence>
<dbReference type="PANTHER" id="PTHR33112">
    <property type="entry name" value="DOMAIN PROTEIN, PUTATIVE-RELATED"/>
    <property type="match status" value="1"/>
</dbReference>
<comment type="caution">
    <text evidence="2">The sequence shown here is derived from an EMBL/GenBank/DDBJ whole genome shotgun (WGS) entry which is preliminary data.</text>
</comment>
<feature type="non-terminal residue" evidence="2">
    <location>
        <position position="1"/>
    </location>
</feature>
<dbReference type="OrthoDB" id="2958217at2759"/>
<dbReference type="InterPro" id="IPR010730">
    <property type="entry name" value="HET"/>
</dbReference>
<protein>
    <recommendedName>
        <fullName evidence="1">Heterokaryon incompatibility domain-containing protein</fullName>
    </recommendedName>
</protein>
<keyword evidence="3" id="KW-1185">Reference proteome</keyword>
<accession>A0A9P9DYF3</accession>
<gene>
    <name evidence="2" type="ORF">B0J11DRAFT_431834</name>
</gene>
<dbReference type="PANTHER" id="PTHR33112:SF10">
    <property type="entry name" value="TOL"/>
    <property type="match status" value="1"/>
</dbReference>
<reference evidence="2" key="1">
    <citation type="journal article" date="2021" name="Nat. Commun.">
        <title>Genetic determinants of endophytism in the Arabidopsis root mycobiome.</title>
        <authorList>
            <person name="Mesny F."/>
            <person name="Miyauchi S."/>
            <person name="Thiergart T."/>
            <person name="Pickel B."/>
            <person name="Atanasova L."/>
            <person name="Karlsson M."/>
            <person name="Huettel B."/>
            <person name="Barry K.W."/>
            <person name="Haridas S."/>
            <person name="Chen C."/>
            <person name="Bauer D."/>
            <person name="Andreopoulos W."/>
            <person name="Pangilinan J."/>
            <person name="LaButti K."/>
            <person name="Riley R."/>
            <person name="Lipzen A."/>
            <person name="Clum A."/>
            <person name="Drula E."/>
            <person name="Henrissat B."/>
            <person name="Kohler A."/>
            <person name="Grigoriev I.V."/>
            <person name="Martin F.M."/>
            <person name="Hacquard S."/>
        </authorList>
    </citation>
    <scope>NUCLEOTIDE SEQUENCE</scope>
    <source>
        <strain evidence="2">MPI-CAGE-CH-0243</strain>
    </source>
</reference>
<name>A0A9P9DYF3_9PLEO</name>